<dbReference type="PROSITE" id="PS50102">
    <property type="entry name" value="RRM"/>
    <property type="match status" value="1"/>
</dbReference>
<dbReference type="EMBL" id="JANBPT010000968">
    <property type="protein sequence ID" value="KAJ1911107.1"/>
    <property type="molecule type" value="Genomic_DNA"/>
</dbReference>
<evidence type="ECO:0000256" key="3">
    <source>
        <dbReference type="SAM" id="MobiDB-lite"/>
    </source>
</evidence>
<evidence type="ECO:0000256" key="2">
    <source>
        <dbReference type="PROSITE-ProRule" id="PRU00176"/>
    </source>
</evidence>
<feature type="region of interest" description="Disordered" evidence="3">
    <location>
        <begin position="87"/>
        <end position="148"/>
    </location>
</feature>
<dbReference type="InterPro" id="IPR000504">
    <property type="entry name" value="RRM_dom"/>
</dbReference>
<gene>
    <name evidence="5" type="ORF">IWQ60_010303</name>
</gene>
<comment type="caution">
    <text evidence="5">The sequence shown here is derived from an EMBL/GenBank/DDBJ whole genome shotgun (WGS) entry which is preliminary data.</text>
</comment>
<dbReference type="Pfam" id="PF00076">
    <property type="entry name" value="RRM_1"/>
    <property type="match status" value="1"/>
</dbReference>
<dbReference type="SMART" id="SM00360">
    <property type="entry name" value="RRM"/>
    <property type="match status" value="1"/>
</dbReference>
<evidence type="ECO:0000256" key="1">
    <source>
        <dbReference type="ARBA" id="ARBA00022884"/>
    </source>
</evidence>
<evidence type="ECO:0000259" key="4">
    <source>
        <dbReference type="PROSITE" id="PS50102"/>
    </source>
</evidence>
<keyword evidence="6" id="KW-1185">Reference proteome</keyword>
<evidence type="ECO:0000313" key="5">
    <source>
        <dbReference type="EMBL" id="KAJ1911107.1"/>
    </source>
</evidence>
<dbReference type="InterPro" id="IPR012677">
    <property type="entry name" value="Nucleotide-bd_a/b_plait_sf"/>
</dbReference>
<feature type="compositionally biased region" description="Low complexity" evidence="3">
    <location>
        <begin position="127"/>
        <end position="140"/>
    </location>
</feature>
<dbReference type="SUPFAM" id="SSF54928">
    <property type="entry name" value="RNA-binding domain, RBD"/>
    <property type="match status" value="1"/>
</dbReference>
<dbReference type="GO" id="GO:0003723">
    <property type="term" value="F:RNA binding"/>
    <property type="evidence" value="ECO:0007669"/>
    <property type="project" value="UniProtKB-UniRule"/>
</dbReference>
<dbReference type="Proteomes" id="UP001150569">
    <property type="component" value="Unassembled WGS sequence"/>
</dbReference>
<organism evidence="5 6">
    <name type="scientific">Tieghemiomyces parasiticus</name>
    <dbReference type="NCBI Taxonomy" id="78921"/>
    <lineage>
        <taxon>Eukaryota</taxon>
        <taxon>Fungi</taxon>
        <taxon>Fungi incertae sedis</taxon>
        <taxon>Zoopagomycota</taxon>
        <taxon>Kickxellomycotina</taxon>
        <taxon>Dimargaritomycetes</taxon>
        <taxon>Dimargaritales</taxon>
        <taxon>Dimargaritaceae</taxon>
        <taxon>Tieghemiomyces</taxon>
    </lineage>
</organism>
<reference evidence="5" key="1">
    <citation type="submission" date="2022-07" db="EMBL/GenBank/DDBJ databases">
        <title>Phylogenomic reconstructions and comparative analyses of Kickxellomycotina fungi.</title>
        <authorList>
            <person name="Reynolds N.K."/>
            <person name="Stajich J.E."/>
            <person name="Barry K."/>
            <person name="Grigoriev I.V."/>
            <person name="Crous P."/>
            <person name="Smith M.E."/>
        </authorList>
    </citation>
    <scope>NUCLEOTIDE SEQUENCE</scope>
    <source>
        <strain evidence="5">RSA 861</strain>
    </source>
</reference>
<dbReference type="Gene3D" id="3.30.70.330">
    <property type="match status" value="1"/>
</dbReference>
<feature type="compositionally biased region" description="Gly residues" evidence="3">
    <location>
        <begin position="95"/>
        <end position="126"/>
    </location>
</feature>
<dbReference type="InterPro" id="IPR035979">
    <property type="entry name" value="RBD_domain_sf"/>
</dbReference>
<feature type="domain" description="RRM" evidence="4">
    <location>
        <begin position="13"/>
        <end position="90"/>
    </location>
</feature>
<sequence>MSQMPQDSPAPKAQLFVGSLPWSVTGDDLMALFAQFNPTDANVLFDRETGRSKGYGFIKFNSESDAQAAKDQLNDIEIQGRQIKVDLAHSDNARSGGGRGGYGGQRRGRGGYGGSYGGGYGGGYGGQQQQYDNQGAQDGGNWRQRDQM</sequence>
<dbReference type="AlphaFoldDB" id="A0A9W7ZK72"/>
<dbReference type="PANTHER" id="PTHR48027">
    <property type="entry name" value="HETEROGENEOUS NUCLEAR RIBONUCLEOPROTEIN 87F-RELATED"/>
    <property type="match status" value="1"/>
</dbReference>
<proteinExistence type="predicted"/>
<keyword evidence="1 2" id="KW-0694">RNA-binding</keyword>
<dbReference type="OrthoDB" id="439808at2759"/>
<protein>
    <recommendedName>
        <fullName evidence="4">RRM domain-containing protein</fullName>
    </recommendedName>
</protein>
<name>A0A9W7ZK72_9FUNG</name>
<dbReference type="InterPro" id="IPR052462">
    <property type="entry name" value="SLIRP/GR-RBP-like"/>
</dbReference>
<accession>A0A9W7ZK72</accession>
<evidence type="ECO:0000313" key="6">
    <source>
        <dbReference type="Proteomes" id="UP001150569"/>
    </source>
</evidence>